<dbReference type="SUPFAM" id="SSF51735">
    <property type="entry name" value="NAD(P)-binding Rossmann-fold domains"/>
    <property type="match status" value="1"/>
</dbReference>
<dbReference type="InterPro" id="IPR002347">
    <property type="entry name" value="SDR_fam"/>
</dbReference>
<dbReference type="PRINTS" id="PR00081">
    <property type="entry name" value="GDHRDH"/>
</dbReference>
<accession>A0ABR1FG07</accession>
<protein>
    <submittedName>
        <fullName evidence="2">Short chain dehydrogenase</fullName>
    </submittedName>
</protein>
<keyword evidence="1" id="KW-0732">Signal</keyword>
<organism evidence="2 3">
    <name type="scientific">Aureococcus anophagefferens</name>
    <name type="common">Harmful bloom alga</name>
    <dbReference type="NCBI Taxonomy" id="44056"/>
    <lineage>
        <taxon>Eukaryota</taxon>
        <taxon>Sar</taxon>
        <taxon>Stramenopiles</taxon>
        <taxon>Ochrophyta</taxon>
        <taxon>Pelagophyceae</taxon>
        <taxon>Pelagomonadales</taxon>
        <taxon>Pelagomonadaceae</taxon>
        <taxon>Aureococcus</taxon>
    </lineage>
</organism>
<evidence type="ECO:0000313" key="3">
    <source>
        <dbReference type="Proteomes" id="UP001363151"/>
    </source>
</evidence>
<evidence type="ECO:0000256" key="1">
    <source>
        <dbReference type="SAM" id="SignalP"/>
    </source>
</evidence>
<dbReference type="EMBL" id="JBBJCI010000452">
    <property type="protein sequence ID" value="KAK7230170.1"/>
    <property type="molecule type" value="Genomic_DNA"/>
</dbReference>
<dbReference type="InterPro" id="IPR036291">
    <property type="entry name" value="NAD(P)-bd_dom_sf"/>
</dbReference>
<dbReference type="PANTHER" id="PTHR44147">
    <property type="entry name" value="DEHYDROGENASE/REDUCTASE SDR FAMILY MEMBER 1"/>
    <property type="match status" value="1"/>
</dbReference>
<feature type="signal peptide" evidence="1">
    <location>
        <begin position="1"/>
        <end position="21"/>
    </location>
</feature>
<dbReference type="Proteomes" id="UP001363151">
    <property type="component" value="Unassembled WGS sequence"/>
</dbReference>
<dbReference type="Pfam" id="PF13561">
    <property type="entry name" value="adh_short_C2"/>
    <property type="match status" value="1"/>
</dbReference>
<dbReference type="PANTHER" id="PTHR44147:SF2">
    <property type="entry name" value="DEHYDROGENASE_REDUCTASE SDR FAMILY MEMBER 1"/>
    <property type="match status" value="1"/>
</dbReference>
<evidence type="ECO:0000313" key="2">
    <source>
        <dbReference type="EMBL" id="KAK7230170.1"/>
    </source>
</evidence>
<sequence>MAKSRIAWLLAAAAWCGRGVALSLHGRTQRRTMTMADGRRVAIVTGATRGIGKGIALELGRAGYAVHAVGRSSRSDPDRDVSAEMGEYRRLPADEELTVERTAEQVDALGGRGAARVCDCGVEGAVEAMVADVVAAEGRLDVLVCSAYAVPSQKLRDDFWKQGMAMWDAVNGVGLRAVYASCLAAAPPMIETAQKHADATPLIALVSSFGGKSYTFNVAYGVGKAAVDRRADIKSSTRLQWHFHRLIATQVDRLAGDMALQLKKHGVATTALYPGLVRTEANLEMVDMGTWDEASGGLDLAVGETPAFSGRGLVALLGLPQADLLARSGNVEVIAELADEFGFDDVDGARPCSIRSLRYLLPNFVFPQVEKEAGKPVPAWIRDNVPDVLLPWSVFSAGPPPEPAD</sequence>
<comment type="caution">
    <text evidence="2">The sequence shown here is derived from an EMBL/GenBank/DDBJ whole genome shotgun (WGS) entry which is preliminary data.</text>
</comment>
<proteinExistence type="predicted"/>
<keyword evidence="3" id="KW-1185">Reference proteome</keyword>
<feature type="chain" id="PRO_5045987060" evidence="1">
    <location>
        <begin position="22"/>
        <end position="405"/>
    </location>
</feature>
<gene>
    <name evidence="2" type="primary">DHRS1</name>
    <name evidence="2" type="ORF">SO694_00215024</name>
</gene>
<reference evidence="2 3" key="1">
    <citation type="submission" date="2024-03" db="EMBL/GenBank/DDBJ databases">
        <title>Aureococcus anophagefferens CCMP1851 and Kratosvirus quantuckense: Draft genome of a second virus-susceptible host strain in the model system.</title>
        <authorList>
            <person name="Chase E."/>
            <person name="Truchon A.R."/>
            <person name="Schepens W."/>
            <person name="Wilhelm S.W."/>
        </authorList>
    </citation>
    <scope>NUCLEOTIDE SEQUENCE [LARGE SCALE GENOMIC DNA]</scope>
    <source>
        <strain evidence="2 3">CCMP1851</strain>
    </source>
</reference>
<dbReference type="Gene3D" id="3.40.50.720">
    <property type="entry name" value="NAD(P)-binding Rossmann-like Domain"/>
    <property type="match status" value="1"/>
</dbReference>
<name>A0ABR1FG07_AURAN</name>